<sequence>MRTFLLHTIIAFILTYVIFHQEAPPLPYSAISATFIFLLTFWLFWFTSIAYNRKYFRKMPKAIEFSAFFLKELLVANFKIAYDVVTPHYYMRPTVIALPLKVRSNMEITILANIISLTPGTLSIDVSPDRKLLYIHALYVKNNDVEELKRHIKNGFERRLMELTA</sequence>
<evidence type="ECO:0000256" key="2">
    <source>
        <dbReference type="ARBA" id="ARBA00006228"/>
    </source>
</evidence>
<keyword evidence="6 7" id="KW-0472">Membrane</keyword>
<dbReference type="EMBL" id="JBHULU010000037">
    <property type="protein sequence ID" value="MFD2516041.1"/>
    <property type="molecule type" value="Genomic_DNA"/>
</dbReference>
<dbReference type="PANTHER" id="PTHR34584">
    <property type="entry name" value="NA(+)/H(+) ANTIPORTER SUBUNIT E1"/>
    <property type="match status" value="1"/>
</dbReference>
<feature type="transmembrane region" description="Helical" evidence="7">
    <location>
        <begin position="29"/>
        <end position="51"/>
    </location>
</feature>
<evidence type="ECO:0000256" key="4">
    <source>
        <dbReference type="ARBA" id="ARBA00022692"/>
    </source>
</evidence>
<keyword evidence="5 7" id="KW-1133">Transmembrane helix</keyword>
<protein>
    <submittedName>
        <fullName evidence="8">Na+/H+ antiporter subunit E</fullName>
    </submittedName>
</protein>
<dbReference type="RefSeq" id="WP_377512064.1">
    <property type="nucleotide sequence ID" value="NZ_JBHULU010000037.1"/>
</dbReference>
<evidence type="ECO:0000256" key="6">
    <source>
        <dbReference type="ARBA" id="ARBA00023136"/>
    </source>
</evidence>
<comment type="similarity">
    <text evidence="2">Belongs to the CPA3 antiporters (TC 2.A.63) subunit E family.</text>
</comment>
<proteinExistence type="inferred from homology"/>
<keyword evidence="4 7" id="KW-0812">Transmembrane</keyword>
<reference evidence="9" key="1">
    <citation type="journal article" date="2019" name="Int. J. Syst. Evol. Microbiol.">
        <title>The Global Catalogue of Microorganisms (GCM) 10K type strain sequencing project: providing services to taxonomists for standard genome sequencing and annotation.</title>
        <authorList>
            <consortium name="The Broad Institute Genomics Platform"/>
            <consortium name="The Broad Institute Genome Sequencing Center for Infectious Disease"/>
            <person name="Wu L."/>
            <person name="Ma J."/>
        </authorList>
    </citation>
    <scope>NUCLEOTIDE SEQUENCE [LARGE SCALE GENOMIC DNA]</scope>
    <source>
        <strain evidence="9">KCTC 42498</strain>
    </source>
</reference>
<dbReference type="PANTHER" id="PTHR34584:SF1">
    <property type="entry name" value="NA(+)_H(+) ANTIPORTER SUBUNIT E1"/>
    <property type="match status" value="1"/>
</dbReference>
<evidence type="ECO:0000313" key="8">
    <source>
        <dbReference type="EMBL" id="MFD2516041.1"/>
    </source>
</evidence>
<gene>
    <name evidence="8" type="ORF">ACFSRY_19365</name>
</gene>
<evidence type="ECO:0000256" key="5">
    <source>
        <dbReference type="ARBA" id="ARBA00022989"/>
    </source>
</evidence>
<dbReference type="Proteomes" id="UP001597544">
    <property type="component" value="Unassembled WGS sequence"/>
</dbReference>
<name>A0ABW5IQV9_9BACT</name>
<dbReference type="Pfam" id="PF01899">
    <property type="entry name" value="MNHE"/>
    <property type="match status" value="1"/>
</dbReference>
<evidence type="ECO:0000256" key="3">
    <source>
        <dbReference type="ARBA" id="ARBA00022475"/>
    </source>
</evidence>
<comment type="subcellular location">
    <subcellularLocation>
        <location evidence="1">Cell membrane</location>
        <topology evidence="1">Multi-pass membrane protein</topology>
    </subcellularLocation>
</comment>
<evidence type="ECO:0000256" key="7">
    <source>
        <dbReference type="SAM" id="Phobius"/>
    </source>
</evidence>
<evidence type="ECO:0000256" key="1">
    <source>
        <dbReference type="ARBA" id="ARBA00004651"/>
    </source>
</evidence>
<dbReference type="PIRSF" id="PIRSF019239">
    <property type="entry name" value="MrpE"/>
    <property type="match status" value="1"/>
</dbReference>
<evidence type="ECO:0000313" key="9">
    <source>
        <dbReference type="Proteomes" id="UP001597544"/>
    </source>
</evidence>
<comment type="caution">
    <text evidence="8">The sequence shown here is derived from an EMBL/GenBank/DDBJ whole genome shotgun (WGS) entry which is preliminary data.</text>
</comment>
<keyword evidence="9" id="KW-1185">Reference proteome</keyword>
<organism evidence="8 9">
    <name type="scientific">Pontibacter locisalis</name>
    <dbReference type="NCBI Taxonomy" id="1719035"/>
    <lineage>
        <taxon>Bacteria</taxon>
        <taxon>Pseudomonadati</taxon>
        <taxon>Bacteroidota</taxon>
        <taxon>Cytophagia</taxon>
        <taxon>Cytophagales</taxon>
        <taxon>Hymenobacteraceae</taxon>
        <taxon>Pontibacter</taxon>
    </lineage>
</organism>
<keyword evidence="3" id="KW-1003">Cell membrane</keyword>
<dbReference type="InterPro" id="IPR002758">
    <property type="entry name" value="Cation_antiport_E"/>
</dbReference>
<accession>A0ABW5IQV9</accession>